<dbReference type="Proteomes" id="UP000821853">
    <property type="component" value="Chromosome 10"/>
</dbReference>
<dbReference type="SUPFAM" id="SSF52047">
    <property type="entry name" value="RNI-like"/>
    <property type="match status" value="2"/>
</dbReference>
<accession>A0A9J6FMT7</accession>
<organism evidence="1 2">
    <name type="scientific">Haemaphysalis longicornis</name>
    <name type="common">Bush tick</name>
    <dbReference type="NCBI Taxonomy" id="44386"/>
    <lineage>
        <taxon>Eukaryota</taxon>
        <taxon>Metazoa</taxon>
        <taxon>Ecdysozoa</taxon>
        <taxon>Arthropoda</taxon>
        <taxon>Chelicerata</taxon>
        <taxon>Arachnida</taxon>
        <taxon>Acari</taxon>
        <taxon>Parasitiformes</taxon>
        <taxon>Ixodida</taxon>
        <taxon>Ixodoidea</taxon>
        <taxon>Ixodidae</taxon>
        <taxon>Haemaphysalinae</taxon>
        <taxon>Haemaphysalis</taxon>
    </lineage>
</organism>
<dbReference type="Gene3D" id="3.80.10.10">
    <property type="entry name" value="Ribonuclease Inhibitor"/>
    <property type="match status" value="2"/>
</dbReference>
<sequence>MVTTAPSSPCGYQRSISVVQEVKFYGGCLHFKMATILDTVAPLSPSNLRHISIEAVTSLSCALLLDVLDPLKQLEELKLSDIAVTDSLSSKLARLLVTNADTLREFHLSRVRIPCNNANIIVRCISKCKKLKDLSFDGTLSSAGLRDLTTLLNSAETLEKLSLSVEQSWGVSNGEERNYEKSNEGMLAAVGDLVRRNTILTELRFCGHQGLLVDVLNALESNDALRCLTIDILESDLMDHGLIFAEALKSMLTKNKGLCSLCLVDFQIDYNIAVLMSEGLQANTTLGCLDLTSSFLSSLHLVHSAVYYGQIGHCVHSSMGLAKLQSYGRLHMVWHPWNSPGLSSALLEPLVHPTELSLDTLLFSEEAFSAVCNEVTSSVDLEKLTVSFCNSSSAHLESLCEALKMNKSLKYVALHEDTTSLHAAATAARSLCSNKVVIQLQVLCNRVDETSASMFASLLLANESIQKVQIESARELTQVCKDMLSQALSQNQFITSYSVLDGRQDSSSVTVEAALQRNITHLHRAARFVLGKNTGKVCAEAFEHLRSNHSCWGV</sequence>
<dbReference type="EMBL" id="JABSTR010000002">
    <property type="protein sequence ID" value="KAH9363744.1"/>
    <property type="molecule type" value="Genomic_DNA"/>
</dbReference>
<dbReference type="OrthoDB" id="272549at2759"/>
<protein>
    <submittedName>
        <fullName evidence="1">Uncharacterized protein</fullName>
    </submittedName>
</protein>
<dbReference type="InterPro" id="IPR032675">
    <property type="entry name" value="LRR_dom_sf"/>
</dbReference>
<dbReference type="PANTHER" id="PTHR47679:SF2">
    <property type="entry name" value="C-TERMINAL OF ROC (COR) DOMAIN-CONTAINING PROTEIN"/>
    <property type="match status" value="1"/>
</dbReference>
<comment type="caution">
    <text evidence="1">The sequence shown here is derived from an EMBL/GenBank/DDBJ whole genome shotgun (WGS) entry which is preliminary data.</text>
</comment>
<evidence type="ECO:0000313" key="1">
    <source>
        <dbReference type="EMBL" id="KAH9363744.1"/>
    </source>
</evidence>
<keyword evidence="2" id="KW-1185">Reference proteome</keyword>
<dbReference type="PANTHER" id="PTHR47679">
    <property type="entry name" value="PROTEIN TORNADO 1"/>
    <property type="match status" value="1"/>
</dbReference>
<gene>
    <name evidence="1" type="ORF">HPB48_006764</name>
</gene>
<reference evidence="1 2" key="1">
    <citation type="journal article" date="2020" name="Cell">
        <title>Large-Scale Comparative Analyses of Tick Genomes Elucidate Their Genetic Diversity and Vector Capacities.</title>
        <authorList>
            <consortium name="Tick Genome and Microbiome Consortium (TIGMIC)"/>
            <person name="Jia N."/>
            <person name="Wang J."/>
            <person name="Shi W."/>
            <person name="Du L."/>
            <person name="Sun Y."/>
            <person name="Zhan W."/>
            <person name="Jiang J.F."/>
            <person name="Wang Q."/>
            <person name="Zhang B."/>
            <person name="Ji P."/>
            <person name="Bell-Sakyi L."/>
            <person name="Cui X.M."/>
            <person name="Yuan T.T."/>
            <person name="Jiang B.G."/>
            <person name="Yang W.F."/>
            <person name="Lam T.T."/>
            <person name="Chang Q.C."/>
            <person name="Ding S.J."/>
            <person name="Wang X.J."/>
            <person name="Zhu J.G."/>
            <person name="Ruan X.D."/>
            <person name="Zhao L."/>
            <person name="Wei J.T."/>
            <person name="Ye R.Z."/>
            <person name="Que T.C."/>
            <person name="Du C.H."/>
            <person name="Zhou Y.H."/>
            <person name="Cheng J.X."/>
            <person name="Dai P.F."/>
            <person name="Guo W.B."/>
            <person name="Han X.H."/>
            <person name="Huang E.J."/>
            <person name="Li L.F."/>
            <person name="Wei W."/>
            <person name="Gao Y.C."/>
            <person name="Liu J.Z."/>
            <person name="Shao H.Z."/>
            <person name="Wang X."/>
            <person name="Wang C.C."/>
            <person name="Yang T.C."/>
            <person name="Huo Q.B."/>
            <person name="Li W."/>
            <person name="Chen H.Y."/>
            <person name="Chen S.E."/>
            <person name="Zhou L.G."/>
            <person name="Ni X.B."/>
            <person name="Tian J.H."/>
            <person name="Sheng Y."/>
            <person name="Liu T."/>
            <person name="Pan Y.S."/>
            <person name="Xia L.Y."/>
            <person name="Li J."/>
            <person name="Zhao F."/>
            <person name="Cao W.C."/>
        </authorList>
    </citation>
    <scope>NUCLEOTIDE SEQUENCE [LARGE SCALE GENOMIC DNA]</scope>
    <source>
        <strain evidence="1">HaeL-2018</strain>
    </source>
</reference>
<evidence type="ECO:0000313" key="2">
    <source>
        <dbReference type="Proteomes" id="UP000821853"/>
    </source>
</evidence>
<dbReference type="VEuPathDB" id="VectorBase:HLOH_042794"/>
<proteinExistence type="predicted"/>
<name>A0A9J6FMT7_HAELO</name>
<dbReference type="AlphaFoldDB" id="A0A9J6FMT7"/>